<evidence type="ECO:0000313" key="8">
    <source>
        <dbReference type="EMBL" id="CAD6225162.1"/>
    </source>
</evidence>
<dbReference type="Pfam" id="PF01428">
    <property type="entry name" value="zf-AN1"/>
    <property type="match status" value="1"/>
</dbReference>
<evidence type="ECO:0000256" key="5">
    <source>
        <dbReference type="ARBA" id="ARBA00023016"/>
    </source>
</evidence>
<dbReference type="SUPFAM" id="SSF118310">
    <property type="entry name" value="AN1-like Zinc finger"/>
    <property type="match status" value="1"/>
</dbReference>
<evidence type="ECO:0000256" key="2">
    <source>
        <dbReference type="ARBA" id="ARBA00022723"/>
    </source>
</evidence>
<evidence type="ECO:0000256" key="4">
    <source>
        <dbReference type="ARBA" id="ARBA00022833"/>
    </source>
</evidence>
<proteinExistence type="predicted"/>
<keyword evidence="5" id="KW-0346">Stress response</keyword>
<dbReference type="Proteomes" id="UP000604825">
    <property type="component" value="Unassembled WGS sequence"/>
</dbReference>
<dbReference type="GO" id="GO:0005737">
    <property type="term" value="C:cytoplasm"/>
    <property type="evidence" value="ECO:0007669"/>
    <property type="project" value="TreeGrafter"/>
</dbReference>
<dbReference type="OrthoDB" id="431929at2759"/>
<evidence type="ECO:0000313" key="9">
    <source>
        <dbReference type="Proteomes" id="UP000604825"/>
    </source>
</evidence>
<organism evidence="8 9">
    <name type="scientific">Miscanthus lutarioriparius</name>
    <dbReference type="NCBI Taxonomy" id="422564"/>
    <lineage>
        <taxon>Eukaryota</taxon>
        <taxon>Viridiplantae</taxon>
        <taxon>Streptophyta</taxon>
        <taxon>Embryophyta</taxon>
        <taxon>Tracheophyta</taxon>
        <taxon>Spermatophyta</taxon>
        <taxon>Magnoliopsida</taxon>
        <taxon>Liliopsida</taxon>
        <taxon>Poales</taxon>
        <taxon>Poaceae</taxon>
        <taxon>PACMAD clade</taxon>
        <taxon>Panicoideae</taxon>
        <taxon>Andropogonodae</taxon>
        <taxon>Andropogoneae</taxon>
        <taxon>Saccharinae</taxon>
        <taxon>Miscanthus</taxon>
    </lineage>
</organism>
<dbReference type="AlphaFoldDB" id="A0A811NR68"/>
<dbReference type="PROSITE" id="PS51039">
    <property type="entry name" value="ZF_AN1"/>
    <property type="match status" value="1"/>
</dbReference>
<sequence>MARLGRHGASVPRTWARTATRRTAWVHQLSTSSRTAPFGSMRRIQSGGFFCAFKHNPRVSPLNLHAAGHRHCFSRRPGHPHRSWCARDCGDAIERTAVPGQQCDREILDAHARSRRCDPARKRKPQCPVRRCKEALTFSNTSQCKGCGLKVCLKHRFPADHNCAAAAAGAKRAGSTAGCGRDVQKKQGGCRPALAVSARSFKIS</sequence>
<accession>A0A811NR68</accession>
<gene>
    <name evidence="8" type="ORF">NCGR_LOCUS17308</name>
</gene>
<protein>
    <recommendedName>
        <fullName evidence="7">AN1-type domain-containing protein</fullName>
    </recommendedName>
</protein>
<name>A0A811NR68_9POAL</name>
<dbReference type="Gene3D" id="4.10.1110.10">
    <property type="entry name" value="AN1-like Zinc finger"/>
    <property type="match status" value="1"/>
</dbReference>
<keyword evidence="3 6" id="KW-0863">Zinc-finger</keyword>
<feature type="domain" description="AN1-type" evidence="7">
    <location>
        <begin position="121"/>
        <end position="171"/>
    </location>
</feature>
<keyword evidence="2" id="KW-0479">Metal-binding</keyword>
<evidence type="ECO:0000256" key="6">
    <source>
        <dbReference type="PROSITE-ProRule" id="PRU00449"/>
    </source>
</evidence>
<reference evidence="8" key="1">
    <citation type="submission" date="2020-10" db="EMBL/GenBank/DDBJ databases">
        <authorList>
            <person name="Han B."/>
            <person name="Lu T."/>
            <person name="Zhao Q."/>
            <person name="Huang X."/>
            <person name="Zhao Y."/>
        </authorList>
    </citation>
    <scope>NUCLEOTIDE SEQUENCE</scope>
</reference>
<evidence type="ECO:0000256" key="1">
    <source>
        <dbReference type="ARBA" id="ARBA00003732"/>
    </source>
</evidence>
<dbReference type="EMBL" id="CAJGYO010000004">
    <property type="protein sequence ID" value="CAD6225162.1"/>
    <property type="molecule type" value="Genomic_DNA"/>
</dbReference>
<evidence type="ECO:0000256" key="3">
    <source>
        <dbReference type="ARBA" id="ARBA00022771"/>
    </source>
</evidence>
<keyword evidence="9" id="KW-1185">Reference proteome</keyword>
<dbReference type="InterPro" id="IPR035896">
    <property type="entry name" value="AN1-like_Znf"/>
</dbReference>
<dbReference type="PANTHER" id="PTHR14677">
    <property type="entry name" value="ARSENITE INDUCUBLE RNA ASSOCIATED PROTEIN AIP-1-RELATED"/>
    <property type="match status" value="1"/>
</dbReference>
<dbReference type="PANTHER" id="PTHR14677:SF31">
    <property type="entry name" value="AN1-TYPE DOMAIN-CONTAINING PROTEIN"/>
    <property type="match status" value="1"/>
</dbReference>
<evidence type="ECO:0000259" key="7">
    <source>
        <dbReference type="PROSITE" id="PS51039"/>
    </source>
</evidence>
<comment type="function">
    <text evidence="1">May be involved in environmental stress response.</text>
</comment>
<keyword evidence="4" id="KW-0862">Zinc</keyword>
<comment type="caution">
    <text evidence="8">The sequence shown here is derived from an EMBL/GenBank/DDBJ whole genome shotgun (WGS) entry which is preliminary data.</text>
</comment>
<dbReference type="InterPro" id="IPR000058">
    <property type="entry name" value="Znf_AN1"/>
</dbReference>
<dbReference type="GO" id="GO:0008270">
    <property type="term" value="F:zinc ion binding"/>
    <property type="evidence" value="ECO:0007669"/>
    <property type="project" value="UniProtKB-KW"/>
</dbReference>